<comment type="caution">
    <text evidence="2">The sequence shown here is derived from an EMBL/GenBank/DDBJ whole genome shotgun (WGS) entry which is preliminary data.</text>
</comment>
<dbReference type="EMBL" id="JAJJMB010012638">
    <property type="protein sequence ID" value="KAI3875047.1"/>
    <property type="molecule type" value="Genomic_DNA"/>
</dbReference>
<keyword evidence="1" id="KW-0472">Membrane</keyword>
<gene>
    <name evidence="2" type="ORF">MKW98_019620</name>
</gene>
<proteinExistence type="predicted"/>
<feature type="transmembrane region" description="Helical" evidence="1">
    <location>
        <begin position="20"/>
        <end position="42"/>
    </location>
</feature>
<accession>A0AAD4XBK6</accession>
<sequence>MEHVKLNRIDLDAKVDYKTHLVSGVVAAVVSAVIWMPAVYMLGKFLDYRFPVVEKEKEKTGRRHGTGSRCLANASC</sequence>
<dbReference type="Proteomes" id="UP001202328">
    <property type="component" value="Unassembled WGS sequence"/>
</dbReference>
<keyword evidence="1" id="KW-0812">Transmembrane</keyword>
<protein>
    <submittedName>
        <fullName evidence="2">Uncharacterized protein</fullName>
    </submittedName>
</protein>
<organism evidence="2 3">
    <name type="scientific">Papaver atlanticum</name>
    <dbReference type="NCBI Taxonomy" id="357466"/>
    <lineage>
        <taxon>Eukaryota</taxon>
        <taxon>Viridiplantae</taxon>
        <taxon>Streptophyta</taxon>
        <taxon>Embryophyta</taxon>
        <taxon>Tracheophyta</taxon>
        <taxon>Spermatophyta</taxon>
        <taxon>Magnoliopsida</taxon>
        <taxon>Ranunculales</taxon>
        <taxon>Papaveraceae</taxon>
        <taxon>Papaveroideae</taxon>
        <taxon>Papaver</taxon>
    </lineage>
</organism>
<dbReference type="AlphaFoldDB" id="A0AAD4XBK6"/>
<evidence type="ECO:0000313" key="3">
    <source>
        <dbReference type="Proteomes" id="UP001202328"/>
    </source>
</evidence>
<reference evidence="2" key="1">
    <citation type="submission" date="2022-04" db="EMBL/GenBank/DDBJ databases">
        <title>A functionally conserved STORR gene fusion in Papaver species that diverged 16.8 million years ago.</title>
        <authorList>
            <person name="Catania T."/>
        </authorList>
    </citation>
    <scope>NUCLEOTIDE SEQUENCE</scope>
    <source>
        <strain evidence="2">S-188037</strain>
    </source>
</reference>
<keyword evidence="1" id="KW-1133">Transmembrane helix</keyword>
<evidence type="ECO:0000313" key="2">
    <source>
        <dbReference type="EMBL" id="KAI3875047.1"/>
    </source>
</evidence>
<name>A0AAD4XBK6_9MAGN</name>
<evidence type="ECO:0000256" key="1">
    <source>
        <dbReference type="SAM" id="Phobius"/>
    </source>
</evidence>
<keyword evidence="3" id="KW-1185">Reference proteome</keyword>